<gene>
    <name evidence="1" type="ORF">FB476_1050</name>
</gene>
<evidence type="ECO:0000313" key="1">
    <source>
        <dbReference type="EMBL" id="TQM96186.1"/>
    </source>
</evidence>
<protein>
    <submittedName>
        <fullName evidence="1">Uncharacterized protein</fullName>
    </submittedName>
</protein>
<dbReference type="Proteomes" id="UP000315133">
    <property type="component" value="Unassembled WGS sequence"/>
</dbReference>
<accession>A0A543KM89</accession>
<keyword evidence="2" id="KW-1185">Reference proteome</keyword>
<reference evidence="1 2" key="1">
    <citation type="submission" date="2019-06" db="EMBL/GenBank/DDBJ databases">
        <title>Sequencing the genomes of 1000 actinobacteria strains.</title>
        <authorList>
            <person name="Klenk H.-P."/>
        </authorList>
    </citation>
    <scope>NUCLEOTIDE SEQUENCE [LARGE SCALE GENOMIC DNA]</scope>
    <source>
        <strain evidence="1 2">DSM 12362</strain>
    </source>
</reference>
<organism evidence="1 2">
    <name type="scientific">Ornithinimicrobium humiphilum</name>
    <dbReference type="NCBI Taxonomy" id="125288"/>
    <lineage>
        <taxon>Bacteria</taxon>
        <taxon>Bacillati</taxon>
        <taxon>Actinomycetota</taxon>
        <taxon>Actinomycetes</taxon>
        <taxon>Micrococcales</taxon>
        <taxon>Ornithinimicrobiaceae</taxon>
        <taxon>Ornithinimicrobium</taxon>
    </lineage>
</organism>
<dbReference type="AlphaFoldDB" id="A0A543KM89"/>
<dbReference type="EMBL" id="VFPU01000001">
    <property type="protein sequence ID" value="TQM96186.1"/>
    <property type="molecule type" value="Genomic_DNA"/>
</dbReference>
<dbReference type="RefSeq" id="WP_170233529.1">
    <property type="nucleotide sequence ID" value="NZ_VFPU01000001.1"/>
</dbReference>
<comment type="caution">
    <text evidence="1">The sequence shown here is derived from an EMBL/GenBank/DDBJ whole genome shotgun (WGS) entry which is preliminary data.</text>
</comment>
<proteinExistence type="predicted"/>
<name>A0A543KM89_9MICO</name>
<evidence type="ECO:0000313" key="2">
    <source>
        <dbReference type="Proteomes" id="UP000315133"/>
    </source>
</evidence>
<sequence>MTEMIREIRSTRRPAPLTWVPVQGADGRVRMEMRWQVGSPARTTPQSVAPGKIA</sequence>